<evidence type="ECO:0000313" key="1">
    <source>
        <dbReference type="EnsemblMetazoa" id="AQUA000355-PA"/>
    </source>
</evidence>
<dbReference type="VEuPathDB" id="VectorBase:AQUA000355"/>
<organism evidence="1 2">
    <name type="scientific">Anopheles quadriannulatus</name>
    <name type="common">Mosquito</name>
    <dbReference type="NCBI Taxonomy" id="34691"/>
    <lineage>
        <taxon>Eukaryota</taxon>
        <taxon>Metazoa</taxon>
        <taxon>Ecdysozoa</taxon>
        <taxon>Arthropoda</taxon>
        <taxon>Hexapoda</taxon>
        <taxon>Insecta</taxon>
        <taxon>Pterygota</taxon>
        <taxon>Neoptera</taxon>
        <taxon>Endopterygota</taxon>
        <taxon>Diptera</taxon>
        <taxon>Nematocera</taxon>
        <taxon>Culicoidea</taxon>
        <taxon>Culicidae</taxon>
        <taxon>Anophelinae</taxon>
        <taxon>Anopheles</taxon>
    </lineage>
</organism>
<keyword evidence="2" id="KW-1185">Reference proteome</keyword>
<dbReference type="EnsemblMetazoa" id="AQUA000355-RA">
    <property type="protein sequence ID" value="AQUA000355-PA"/>
    <property type="gene ID" value="AQUA000355"/>
</dbReference>
<sequence length="78" mass="8822">MDTKAVPLVQIPTSAVLLDAVKFPLSKVIQPVAVVGIRQIRIMCRFLRNLITIPYITEFTINKRMMEVPSSLRPDMVP</sequence>
<dbReference type="Proteomes" id="UP000076407">
    <property type="component" value="Unassembled WGS sequence"/>
</dbReference>
<dbReference type="AlphaFoldDB" id="A0A182WS52"/>
<name>A0A182WS52_ANOQN</name>
<protein>
    <submittedName>
        <fullName evidence="1">Uncharacterized protein</fullName>
    </submittedName>
</protein>
<accession>A0A182WS52</accession>
<proteinExistence type="predicted"/>
<evidence type="ECO:0000313" key="2">
    <source>
        <dbReference type="Proteomes" id="UP000076407"/>
    </source>
</evidence>
<reference evidence="1" key="1">
    <citation type="submission" date="2020-05" db="UniProtKB">
        <authorList>
            <consortium name="EnsemblMetazoa"/>
        </authorList>
    </citation>
    <scope>IDENTIFICATION</scope>
    <source>
        <strain evidence="1">SANGQUA</strain>
    </source>
</reference>